<dbReference type="OrthoDB" id="6019623at2759"/>
<dbReference type="EMBL" id="JACEEZ010001475">
    <property type="protein sequence ID" value="KAG0729175.1"/>
    <property type="molecule type" value="Genomic_DNA"/>
</dbReference>
<dbReference type="Pfam" id="PF10034">
    <property type="entry name" value="Dpy19"/>
    <property type="match status" value="1"/>
</dbReference>
<comment type="similarity">
    <text evidence="2">Belongs to the dpy-19 family.</text>
</comment>
<sequence>MLFICMYIRSCNWQKVKLTVITLLTFMFLLSWQFAPFVLLCQLSCLMVLSRFLLLPASKVSMIVILVAISLLANCVVQNKPPLLISSPALSMVVPALVISVTPSDGSLGAFLRFTIAVAEMSLVLLATVLISGTIKIFMNIDADSHVYQLLLAKFQMGDPRDFDSQLYMCTEAFDYMDLETVGRLCDSGLLLAYGVGILIYSIDTLRLFLSNALETTEDSEAEKFFRSRNKSTIDLSLDSEMFLYDHYEEAKGKIADYEKEEFDDMTSERDGIDGEDTTQSDPDASPYFSTDHIMKGRPDLIFFVGKGYYMFSISDLWSR</sequence>
<dbReference type="PANTHER" id="PTHR31488:SF3">
    <property type="entry name" value="C-MANNOSYLTRANSFERASE DPY19L3"/>
    <property type="match status" value="1"/>
</dbReference>
<feature type="transmembrane region" description="Helical" evidence="9">
    <location>
        <begin position="84"/>
        <end position="104"/>
    </location>
</feature>
<feature type="region of interest" description="Disordered" evidence="8">
    <location>
        <begin position="266"/>
        <end position="289"/>
    </location>
</feature>
<evidence type="ECO:0000256" key="6">
    <source>
        <dbReference type="ARBA" id="ARBA00022989"/>
    </source>
</evidence>
<accession>A0A8J4YL85</accession>
<protein>
    <submittedName>
        <fullName evidence="10">Putative C-mannosyltransferase DPY19L3</fullName>
    </submittedName>
</protein>
<dbReference type="InterPro" id="IPR018732">
    <property type="entry name" value="Dpy-19/Dpy-19-like"/>
</dbReference>
<keyword evidence="3" id="KW-0328">Glycosyltransferase</keyword>
<evidence type="ECO:0000256" key="4">
    <source>
        <dbReference type="ARBA" id="ARBA00022679"/>
    </source>
</evidence>
<dbReference type="GO" id="GO:0000030">
    <property type="term" value="F:mannosyltransferase activity"/>
    <property type="evidence" value="ECO:0007669"/>
    <property type="project" value="TreeGrafter"/>
</dbReference>
<feature type="transmembrane region" description="Helical" evidence="9">
    <location>
        <begin position="110"/>
        <end position="131"/>
    </location>
</feature>
<evidence type="ECO:0000256" key="1">
    <source>
        <dbReference type="ARBA" id="ARBA00004141"/>
    </source>
</evidence>
<keyword evidence="4" id="KW-0808">Transferase</keyword>
<feature type="transmembrane region" description="Helical" evidence="9">
    <location>
        <begin position="21"/>
        <end position="54"/>
    </location>
</feature>
<gene>
    <name evidence="10" type="primary">DPY19L3_0</name>
    <name evidence="10" type="ORF">GWK47_030882</name>
</gene>
<proteinExistence type="inferred from homology"/>
<dbReference type="Proteomes" id="UP000770661">
    <property type="component" value="Unassembled WGS sequence"/>
</dbReference>
<keyword evidence="6 9" id="KW-1133">Transmembrane helix</keyword>
<dbReference type="AlphaFoldDB" id="A0A8J4YL85"/>
<reference evidence="10" key="1">
    <citation type="submission" date="2020-07" db="EMBL/GenBank/DDBJ databases">
        <title>The High-quality genome of the commercially important snow crab, Chionoecetes opilio.</title>
        <authorList>
            <person name="Jeong J.-H."/>
            <person name="Ryu S."/>
        </authorList>
    </citation>
    <scope>NUCLEOTIDE SEQUENCE</scope>
    <source>
        <strain evidence="10">MADBK_172401_WGS</strain>
        <tissue evidence="10">Digestive gland</tissue>
    </source>
</reference>
<keyword evidence="5 9" id="KW-0812">Transmembrane</keyword>
<organism evidence="10 11">
    <name type="scientific">Chionoecetes opilio</name>
    <name type="common">Atlantic snow crab</name>
    <name type="synonym">Cancer opilio</name>
    <dbReference type="NCBI Taxonomy" id="41210"/>
    <lineage>
        <taxon>Eukaryota</taxon>
        <taxon>Metazoa</taxon>
        <taxon>Ecdysozoa</taxon>
        <taxon>Arthropoda</taxon>
        <taxon>Crustacea</taxon>
        <taxon>Multicrustacea</taxon>
        <taxon>Malacostraca</taxon>
        <taxon>Eumalacostraca</taxon>
        <taxon>Eucarida</taxon>
        <taxon>Decapoda</taxon>
        <taxon>Pleocyemata</taxon>
        <taxon>Brachyura</taxon>
        <taxon>Eubrachyura</taxon>
        <taxon>Majoidea</taxon>
        <taxon>Majidae</taxon>
        <taxon>Chionoecetes</taxon>
    </lineage>
</organism>
<keyword evidence="11" id="KW-1185">Reference proteome</keyword>
<evidence type="ECO:0000256" key="7">
    <source>
        <dbReference type="ARBA" id="ARBA00023136"/>
    </source>
</evidence>
<evidence type="ECO:0000313" key="11">
    <source>
        <dbReference type="Proteomes" id="UP000770661"/>
    </source>
</evidence>
<evidence type="ECO:0000256" key="8">
    <source>
        <dbReference type="SAM" id="MobiDB-lite"/>
    </source>
</evidence>
<dbReference type="PANTHER" id="PTHR31488">
    <property type="entry name" value="DPY-19-LIKE 1, LIKE (H. SAPIENS)"/>
    <property type="match status" value="1"/>
</dbReference>
<name>A0A8J4YL85_CHIOP</name>
<evidence type="ECO:0000313" key="10">
    <source>
        <dbReference type="EMBL" id="KAG0729175.1"/>
    </source>
</evidence>
<keyword evidence="7 9" id="KW-0472">Membrane</keyword>
<evidence type="ECO:0000256" key="2">
    <source>
        <dbReference type="ARBA" id="ARBA00008744"/>
    </source>
</evidence>
<comment type="subcellular location">
    <subcellularLocation>
        <location evidence="1">Membrane</location>
        <topology evidence="1">Multi-pass membrane protein</topology>
    </subcellularLocation>
</comment>
<evidence type="ECO:0000256" key="9">
    <source>
        <dbReference type="SAM" id="Phobius"/>
    </source>
</evidence>
<comment type="caution">
    <text evidence="10">The sequence shown here is derived from an EMBL/GenBank/DDBJ whole genome shotgun (WGS) entry which is preliminary data.</text>
</comment>
<evidence type="ECO:0000256" key="5">
    <source>
        <dbReference type="ARBA" id="ARBA00022692"/>
    </source>
</evidence>
<feature type="transmembrane region" description="Helical" evidence="9">
    <location>
        <begin position="60"/>
        <end position="77"/>
    </location>
</feature>
<dbReference type="GO" id="GO:0005637">
    <property type="term" value="C:nuclear inner membrane"/>
    <property type="evidence" value="ECO:0007669"/>
    <property type="project" value="TreeGrafter"/>
</dbReference>
<evidence type="ECO:0000256" key="3">
    <source>
        <dbReference type="ARBA" id="ARBA00022676"/>
    </source>
</evidence>